<dbReference type="RefSeq" id="WP_203192957.1">
    <property type="nucleotide sequence ID" value="NZ_CP063362.1"/>
</dbReference>
<evidence type="ECO:0000313" key="3">
    <source>
        <dbReference type="EMBL" id="QRG06082.1"/>
    </source>
</evidence>
<dbReference type="KEGG" id="xdi:EZH22_24330"/>
<feature type="transmembrane region" description="Helical" evidence="2">
    <location>
        <begin position="43"/>
        <end position="65"/>
    </location>
</feature>
<organism evidence="3 4">
    <name type="scientific">Xanthobacter dioxanivorans</name>
    <dbReference type="NCBI Taxonomy" id="2528964"/>
    <lineage>
        <taxon>Bacteria</taxon>
        <taxon>Pseudomonadati</taxon>
        <taxon>Pseudomonadota</taxon>
        <taxon>Alphaproteobacteria</taxon>
        <taxon>Hyphomicrobiales</taxon>
        <taxon>Xanthobacteraceae</taxon>
        <taxon>Xanthobacter</taxon>
    </lineage>
</organism>
<name>A0A974SI57_9HYPH</name>
<dbReference type="Proteomes" id="UP000596427">
    <property type="component" value="Chromosome"/>
</dbReference>
<feature type="transmembrane region" description="Helical" evidence="2">
    <location>
        <begin position="12"/>
        <end position="31"/>
    </location>
</feature>
<keyword evidence="2" id="KW-1133">Transmembrane helix</keyword>
<evidence type="ECO:0000256" key="1">
    <source>
        <dbReference type="SAM" id="MobiDB-lite"/>
    </source>
</evidence>
<evidence type="ECO:0000313" key="4">
    <source>
        <dbReference type="Proteomes" id="UP000596427"/>
    </source>
</evidence>
<reference evidence="3 4" key="1">
    <citation type="submission" date="2020-10" db="EMBL/GenBank/DDBJ databases">
        <title>Degradation of 1,4-Dioxane by Xanthobacter sp. YN2, via a Novel Group-2 Soluble Di-Iron Monooxygenase.</title>
        <authorList>
            <person name="Ma F."/>
            <person name="Wang Y."/>
            <person name="Yang J."/>
            <person name="Guo H."/>
            <person name="Su D."/>
            <person name="Yu L."/>
        </authorList>
    </citation>
    <scope>NUCLEOTIDE SEQUENCE [LARGE SCALE GENOMIC DNA]</scope>
    <source>
        <strain evidence="3 4">YN2</strain>
    </source>
</reference>
<gene>
    <name evidence="3" type="ORF">EZH22_24330</name>
</gene>
<protein>
    <submittedName>
        <fullName evidence="3">Uncharacterized protein</fullName>
    </submittedName>
</protein>
<keyword evidence="2" id="KW-0472">Membrane</keyword>
<evidence type="ECO:0000256" key="2">
    <source>
        <dbReference type="SAM" id="Phobius"/>
    </source>
</evidence>
<keyword evidence="2" id="KW-0812">Transmembrane</keyword>
<dbReference type="AlphaFoldDB" id="A0A974SI57"/>
<keyword evidence="4" id="KW-1185">Reference proteome</keyword>
<accession>A0A974SI57</accession>
<feature type="region of interest" description="Disordered" evidence="1">
    <location>
        <begin position="113"/>
        <end position="136"/>
    </location>
</feature>
<dbReference type="EMBL" id="CP063362">
    <property type="protein sequence ID" value="QRG06082.1"/>
    <property type="molecule type" value="Genomic_DNA"/>
</dbReference>
<sequence>MHMIWSIGQHVMSYVPWWVYAIFAAGVYMAILRFAVPILGEKVGGIAANVYAIAAILFIAGDYWGDQREAWLKERAEVIVTQADINLNARADVDWSERLARMAVEAKADKEKLDALEKGSPDGCGPVPDDVLRGLR</sequence>
<proteinExistence type="predicted"/>